<evidence type="ECO:0000313" key="1">
    <source>
        <dbReference type="EMBL" id="ORC22081.1"/>
    </source>
</evidence>
<keyword evidence="2" id="KW-1185">Reference proteome</keyword>
<name>A0A1Y1RRR6_9MICC</name>
<reference evidence="1 2" key="1">
    <citation type="submission" date="2016-05" db="EMBL/GenBank/DDBJ databases">
        <title>Draft genome sequence of a porcine commensal Rothia nasimurium.</title>
        <authorList>
            <person name="Gaiser R.A."/>
            <person name="Van Baarlen P."/>
            <person name="Wells J.M."/>
        </authorList>
    </citation>
    <scope>NUCLEOTIDE SEQUENCE [LARGE SCALE GENOMIC DNA]</scope>
    <source>
        <strain evidence="1 2">PT-32</strain>
    </source>
</reference>
<evidence type="ECO:0000313" key="2">
    <source>
        <dbReference type="Proteomes" id="UP000192359"/>
    </source>
</evidence>
<dbReference type="AlphaFoldDB" id="A0A1Y1RRR6"/>
<organism evidence="1 2">
    <name type="scientific">Rothia nasimurium</name>
    <dbReference type="NCBI Taxonomy" id="85336"/>
    <lineage>
        <taxon>Bacteria</taxon>
        <taxon>Bacillati</taxon>
        <taxon>Actinomycetota</taxon>
        <taxon>Actinomycetes</taxon>
        <taxon>Micrococcales</taxon>
        <taxon>Micrococcaceae</taxon>
        <taxon>Rothia</taxon>
    </lineage>
</organism>
<comment type="caution">
    <text evidence="1">The sequence shown here is derived from an EMBL/GenBank/DDBJ whole genome shotgun (WGS) entry which is preliminary data.</text>
</comment>
<dbReference type="RefSeq" id="WP_083091133.1">
    <property type="nucleotide sequence ID" value="NZ_LXWF01000011.1"/>
</dbReference>
<dbReference type="Proteomes" id="UP000192359">
    <property type="component" value="Unassembled WGS sequence"/>
</dbReference>
<protein>
    <submittedName>
        <fullName evidence="1">Uncharacterized protein</fullName>
    </submittedName>
</protein>
<gene>
    <name evidence="1" type="ORF">A7979_00765</name>
</gene>
<proteinExistence type="predicted"/>
<sequence length="69" mass="7887">MTVDTQKQLSGLPQAPRLSEDRAAALIKEQRAQMAADNERRRKEMESPTFSIMLKRKGFIPAMRWALGQ</sequence>
<dbReference type="EMBL" id="LXWF01000011">
    <property type="protein sequence ID" value="ORC22081.1"/>
    <property type="molecule type" value="Genomic_DNA"/>
</dbReference>
<accession>A0A1Y1RRR6</accession>